<organism evidence="2 3">
    <name type="scientific">Sporobacter termitidis DSM 10068</name>
    <dbReference type="NCBI Taxonomy" id="1123282"/>
    <lineage>
        <taxon>Bacteria</taxon>
        <taxon>Bacillati</taxon>
        <taxon>Bacillota</taxon>
        <taxon>Clostridia</taxon>
        <taxon>Eubacteriales</taxon>
        <taxon>Oscillospiraceae</taxon>
        <taxon>Sporobacter</taxon>
    </lineage>
</organism>
<dbReference type="GO" id="GO:0016740">
    <property type="term" value="F:transferase activity"/>
    <property type="evidence" value="ECO:0007669"/>
    <property type="project" value="InterPro"/>
</dbReference>
<dbReference type="Pfam" id="PF03734">
    <property type="entry name" value="YkuD"/>
    <property type="match status" value="1"/>
</dbReference>
<evidence type="ECO:0000313" key="3">
    <source>
        <dbReference type="Proteomes" id="UP000183995"/>
    </source>
</evidence>
<dbReference type="InterPro" id="IPR005490">
    <property type="entry name" value="LD_TPept_cat_dom"/>
</dbReference>
<dbReference type="AlphaFoldDB" id="A0A1M5VF18"/>
<dbReference type="RefSeq" id="WP_242941147.1">
    <property type="nucleotide sequence ID" value="NZ_FQXV01000002.1"/>
</dbReference>
<feature type="domain" description="L,D-TPase catalytic" evidence="1">
    <location>
        <begin position="54"/>
        <end position="185"/>
    </location>
</feature>
<dbReference type="EMBL" id="FQXV01000002">
    <property type="protein sequence ID" value="SHH73765.1"/>
    <property type="molecule type" value="Genomic_DNA"/>
</dbReference>
<dbReference type="STRING" id="1123282.SAMN02745823_00794"/>
<protein>
    <submittedName>
        <fullName evidence="2">L,D-peptidoglycan transpeptidase YkuD, ErfK/YbiS/YcfS/YnhG family</fullName>
    </submittedName>
</protein>
<reference evidence="2 3" key="1">
    <citation type="submission" date="2016-11" db="EMBL/GenBank/DDBJ databases">
        <authorList>
            <person name="Jaros S."/>
            <person name="Januszkiewicz K."/>
            <person name="Wedrychowicz H."/>
        </authorList>
    </citation>
    <scope>NUCLEOTIDE SEQUENCE [LARGE SCALE GENOMIC DNA]</scope>
    <source>
        <strain evidence="2 3">DSM 10068</strain>
    </source>
</reference>
<dbReference type="Proteomes" id="UP000183995">
    <property type="component" value="Unassembled WGS sequence"/>
</dbReference>
<dbReference type="PANTHER" id="PTHR38589:SF1">
    <property type="entry name" value="BLR0621 PROTEIN"/>
    <property type="match status" value="1"/>
</dbReference>
<dbReference type="PANTHER" id="PTHR38589">
    <property type="entry name" value="BLR0621 PROTEIN"/>
    <property type="match status" value="1"/>
</dbReference>
<evidence type="ECO:0000313" key="2">
    <source>
        <dbReference type="EMBL" id="SHH73765.1"/>
    </source>
</evidence>
<keyword evidence="3" id="KW-1185">Reference proteome</keyword>
<proteinExistence type="predicted"/>
<accession>A0A1M5VF18</accession>
<sequence>MRKLHRRPDPAAPVSRQRLLVTAHGVSATIRCLEKRRGFWHFAAEPGALAGFVGRNGVSGDKREGDGRTPTGLYPLGAAFGVREKPDTRMPYRRITPQSYWVDDPLSPYYNTWVEAPGGGDWRGAEHLLDYPDSYAWAVVVEYNMENIIPGKGSAVFLHCGTRPTSGCIAVDEPGLLRILKWLDPALSPEIMIRPERSGL</sequence>
<gene>
    <name evidence="2" type="ORF">SAMN02745823_00794</name>
</gene>
<name>A0A1M5VF18_9FIRM</name>
<evidence type="ECO:0000259" key="1">
    <source>
        <dbReference type="Pfam" id="PF03734"/>
    </source>
</evidence>